<name>A0AAN8A7V6_9SACH</name>
<evidence type="ECO:0000256" key="8">
    <source>
        <dbReference type="PIRSR" id="PIRSR600223-1"/>
    </source>
</evidence>
<evidence type="ECO:0000256" key="7">
    <source>
        <dbReference type="ARBA" id="ARBA00038445"/>
    </source>
</evidence>
<dbReference type="InterPro" id="IPR036286">
    <property type="entry name" value="LexA/Signal_pep-like_sf"/>
</dbReference>
<feature type="domain" description="Peptidase S26" evidence="10">
    <location>
        <begin position="14"/>
        <end position="92"/>
    </location>
</feature>
<sequence>MGNPWLGGFTTTIKCLALLHIVHSRYYEFTQTKGESMLPTLNRINDYVHVSKWYRNGRDCRMGDCIVLYKPNDPKKRVCKRITGMPGDYILVDPSLDDPNARSTYIKVPKGHVWVTGDNLAHSLDSRSYNVVPMGLIVGKIIAANDFNKPVWDPDLRILFGFRWIINNFEHI</sequence>
<dbReference type="Gene3D" id="2.10.109.10">
    <property type="entry name" value="Umud Fragment, subunit A"/>
    <property type="match status" value="1"/>
</dbReference>
<dbReference type="PANTHER" id="PTHR12383">
    <property type="entry name" value="PROTEASE FAMILY S26 MITOCHONDRIAL INNER MEMBRANE PROTEASE-RELATED"/>
    <property type="match status" value="1"/>
</dbReference>
<evidence type="ECO:0000256" key="2">
    <source>
        <dbReference type="ARBA" id="ARBA00022670"/>
    </source>
</evidence>
<evidence type="ECO:0000256" key="3">
    <source>
        <dbReference type="ARBA" id="ARBA00022792"/>
    </source>
</evidence>
<evidence type="ECO:0000256" key="6">
    <source>
        <dbReference type="ARBA" id="ARBA00023136"/>
    </source>
</evidence>
<keyword evidence="6" id="KW-0472">Membrane</keyword>
<dbReference type="InterPro" id="IPR052064">
    <property type="entry name" value="Mito_IMP1_subunit"/>
</dbReference>
<proteinExistence type="inferred from homology"/>
<dbReference type="InterPro" id="IPR019756">
    <property type="entry name" value="Pept_S26A_signal_pept_1_Ser-AS"/>
</dbReference>
<dbReference type="PRINTS" id="PR00727">
    <property type="entry name" value="LEADERPTASE"/>
</dbReference>
<evidence type="ECO:0000259" key="10">
    <source>
        <dbReference type="Pfam" id="PF10502"/>
    </source>
</evidence>
<feature type="active site" evidence="8">
    <location>
        <position position="36"/>
    </location>
</feature>
<keyword evidence="5" id="KW-0496">Mitochondrion</keyword>
<evidence type="ECO:0000256" key="4">
    <source>
        <dbReference type="ARBA" id="ARBA00022801"/>
    </source>
</evidence>
<dbReference type="SUPFAM" id="SSF51306">
    <property type="entry name" value="LexA/Signal peptidase"/>
    <property type="match status" value="1"/>
</dbReference>
<evidence type="ECO:0000256" key="5">
    <source>
        <dbReference type="ARBA" id="ARBA00023128"/>
    </source>
</evidence>
<gene>
    <name evidence="11" type="ORF">RI543_003134</name>
</gene>
<reference evidence="12" key="1">
    <citation type="submission" date="2023-07" db="EMBL/GenBank/DDBJ databases">
        <title>A draft genome of Kazachstania heterogenica Y-27499.</title>
        <authorList>
            <person name="Donic C."/>
            <person name="Kralova J.S."/>
            <person name="Fidel L."/>
            <person name="Ben-Dor S."/>
            <person name="Jung S."/>
        </authorList>
    </citation>
    <scope>NUCLEOTIDE SEQUENCE [LARGE SCALE GENOMIC DNA]</scope>
    <source>
        <strain evidence="12">Y27499</strain>
    </source>
</reference>
<evidence type="ECO:0000313" key="12">
    <source>
        <dbReference type="Proteomes" id="UP001306508"/>
    </source>
</evidence>
<dbReference type="CDD" id="cd06530">
    <property type="entry name" value="S26_SPase_I"/>
    <property type="match status" value="1"/>
</dbReference>
<dbReference type="Proteomes" id="UP001306508">
    <property type="component" value="Unassembled WGS sequence"/>
</dbReference>
<feature type="chain" id="PRO_5042968488" description="Peptidase S26 domain-containing protein" evidence="9">
    <location>
        <begin position="25"/>
        <end position="172"/>
    </location>
</feature>
<dbReference type="FunFam" id="2.10.109.10:FF:000018">
    <property type="entry name" value="Mitochondrial inner membrane protease subunit"/>
    <property type="match status" value="1"/>
</dbReference>
<keyword evidence="2" id="KW-0645">Protease</keyword>
<dbReference type="PANTHER" id="PTHR12383:SF16">
    <property type="entry name" value="MITOCHONDRIAL INNER MEMBRANE PROTEASE SUBUNIT 1"/>
    <property type="match status" value="1"/>
</dbReference>
<dbReference type="GO" id="GO:0006627">
    <property type="term" value="P:protein processing involved in protein targeting to mitochondrion"/>
    <property type="evidence" value="ECO:0007669"/>
    <property type="project" value="TreeGrafter"/>
</dbReference>
<keyword evidence="3" id="KW-0999">Mitochondrion inner membrane</keyword>
<accession>A0AAN8A7V6</accession>
<dbReference type="GO" id="GO:0006465">
    <property type="term" value="P:signal peptide processing"/>
    <property type="evidence" value="ECO:0007669"/>
    <property type="project" value="InterPro"/>
</dbReference>
<keyword evidence="12" id="KW-1185">Reference proteome</keyword>
<keyword evidence="4" id="KW-0378">Hydrolase</keyword>
<dbReference type="PROSITE" id="PS00501">
    <property type="entry name" value="SPASE_I_1"/>
    <property type="match status" value="1"/>
</dbReference>
<comment type="similarity">
    <text evidence="7">Belongs to the peptidase S26 family. IMP1 subfamily.</text>
</comment>
<evidence type="ECO:0000313" key="11">
    <source>
        <dbReference type="EMBL" id="KAK5779246.1"/>
    </source>
</evidence>
<dbReference type="PROSITE" id="PS00760">
    <property type="entry name" value="SPASE_I_2"/>
    <property type="match status" value="1"/>
</dbReference>
<dbReference type="InterPro" id="IPR019757">
    <property type="entry name" value="Pept_S26A_signal_pept_1_Lys-AS"/>
</dbReference>
<dbReference type="GO" id="GO:0004252">
    <property type="term" value="F:serine-type endopeptidase activity"/>
    <property type="evidence" value="ECO:0007669"/>
    <property type="project" value="InterPro"/>
</dbReference>
<dbReference type="EMBL" id="JAWIZZ010000047">
    <property type="protein sequence ID" value="KAK5779246.1"/>
    <property type="molecule type" value="Genomic_DNA"/>
</dbReference>
<evidence type="ECO:0000256" key="1">
    <source>
        <dbReference type="ARBA" id="ARBA00004273"/>
    </source>
</evidence>
<dbReference type="InterPro" id="IPR000223">
    <property type="entry name" value="Pept_S26A_signal_pept_1"/>
</dbReference>
<dbReference type="AlphaFoldDB" id="A0AAN8A7V6"/>
<organism evidence="11 12">
    <name type="scientific">Arxiozyma heterogenica</name>
    <dbReference type="NCBI Taxonomy" id="278026"/>
    <lineage>
        <taxon>Eukaryota</taxon>
        <taxon>Fungi</taxon>
        <taxon>Dikarya</taxon>
        <taxon>Ascomycota</taxon>
        <taxon>Saccharomycotina</taxon>
        <taxon>Saccharomycetes</taxon>
        <taxon>Saccharomycetales</taxon>
        <taxon>Saccharomycetaceae</taxon>
        <taxon>Arxiozyma</taxon>
    </lineage>
</organism>
<feature type="domain" description="Peptidase S26" evidence="10">
    <location>
        <begin position="106"/>
        <end position="141"/>
    </location>
</feature>
<dbReference type="GO" id="GO:0042720">
    <property type="term" value="C:mitochondrial inner membrane peptidase complex"/>
    <property type="evidence" value="ECO:0007669"/>
    <property type="project" value="TreeGrafter"/>
</dbReference>
<keyword evidence="9" id="KW-0732">Signal</keyword>
<feature type="signal peptide" evidence="9">
    <location>
        <begin position="1"/>
        <end position="24"/>
    </location>
</feature>
<comment type="caution">
    <text evidence="11">The sequence shown here is derived from an EMBL/GenBank/DDBJ whole genome shotgun (WGS) entry which is preliminary data.</text>
</comment>
<dbReference type="Pfam" id="PF10502">
    <property type="entry name" value="Peptidase_S26"/>
    <property type="match status" value="2"/>
</dbReference>
<evidence type="ECO:0000256" key="9">
    <source>
        <dbReference type="SAM" id="SignalP"/>
    </source>
</evidence>
<dbReference type="InterPro" id="IPR019533">
    <property type="entry name" value="Peptidase_S26"/>
</dbReference>
<feature type="active site" evidence="8">
    <location>
        <position position="80"/>
    </location>
</feature>
<comment type="subcellular location">
    <subcellularLocation>
        <location evidence="1">Mitochondrion inner membrane</location>
    </subcellularLocation>
</comment>
<protein>
    <recommendedName>
        <fullName evidence="10">Peptidase S26 domain-containing protein</fullName>
    </recommendedName>
</protein>